<evidence type="ECO:0000313" key="6">
    <source>
        <dbReference type="Ensembl" id="ENSACUP00000021728.1"/>
    </source>
</evidence>
<dbReference type="AlphaFoldDB" id="A0A663NDF9"/>
<dbReference type="PROSITE" id="PS00134">
    <property type="entry name" value="TRYPSIN_HIS"/>
    <property type="match status" value="1"/>
</dbReference>
<reference evidence="6" key="1">
    <citation type="submission" date="2025-08" db="UniProtKB">
        <authorList>
            <consortium name="Ensembl"/>
        </authorList>
    </citation>
    <scope>IDENTIFICATION</scope>
</reference>
<keyword evidence="4" id="KW-1015">Disulfide bond</keyword>
<feature type="domain" description="Peptidase S1" evidence="5">
    <location>
        <begin position="22"/>
        <end position="78"/>
    </location>
</feature>
<keyword evidence="3" id="KW-0720">Serine protease</keyword>
<organism evidence="6 7">
    <name type="scientific">Athene cunicularia</name>
    <name type="common">Burrowing owl</name>
    <name type="synonym">Speotyto cunicularia</name>
    <dbReference type="NCBI Taxonomy" id="194338"/>
    <lineage>
        <taxon>Eukaryota</taxon>
        <taxon>Metazoa</taxon>
        <taxon>Chordata</taxon>
        <taxon>Craniata</taxon>
        <taxon>Vertebrata</taxon>
        <taxon>Euteleostomi</taxon>
        <taxon>Archelosauria</taxon>
        <taxon>Archosauria</taxon>
        <taxon>Dinosauria</taxon>
        <taxon>Saurischia</taxon>
        <taxon>Theropoda</taxon>
        <taxon>Coelurosauria</taxon>
        <taxon>Aves</taxon>
        <taxon>Neognathae</taxon>
        <taxon>Neoaves</taxon>
        <taxon>Telluraves</taxon>
        <taxon>Strigiformes</taxon>
        <taxon>Strigidae</taxon>
        <taxon>Athene</taxon>
    </lineage>
</organism>
<dbReference type="GO" id="GO:0006508">
    <property type="term" value="P:proteolysis"/>
    <property type="evidence" value="ECO:0007669"/>
    <property type="project" value="UniProtKB-KW"/>
</dbReference>
<dbReference type="Gene3D" id="2.40.10.10">
    <property type="entry name" value="Trypsin-like serine proteases"/>
    <property type="match status" value="1"/>
</dbReference>
<dbReference type="InterPro" id="IPR043504">
    <property type="entry name" value="Peptidase_S1_PA_chymotrypsin"/>
</dbReference>
<dbReference type="OMA" id="GAYGHMC"/>
<sequence>MRCGNFYLKITCGRDQFKKNRIVGGEDARSGKWPWQASLQMGAYGHMCGASVVSNRWLISAAHCFLDSDSVRYEEVILDSIFPSESIFPSGILLYSLWF</sequence>
<dbReference type="GO" id="GO:0004252">
    <property type="term" value="F:serine-type endopeptidase activity"/>
    <property type="evidence" value="ECO:0007669"/>
    <property type="project" value="InterPro"/>
</dbReference>
<proteinExistence type="predicted"/>
<evidence type="ECO:0000256" key="3">
    <source>
        <dbReference type="ARBA" id="ARBA00022825"/>
    </source>
</evidence>
<keyword evidence="1" id="KW-0645">Protease</keyword>
<evidence type="ECO:0000256" key="4">
    <source>
        <dbReference type="ARBA" id="ARBA00023157"/>
    </source>
</evidence>
<dbReference type="PANTHER" id="PTHR24252">
    <property type="entry name" value="ACROSIN-RELATED"/>
    <property type="match status" value="1"/>
</dbReference>
<reference evidence="6" key="2">
    <citation type="submission" date="2025-09" db="UniProtKB">
        <authorList>
            <consortium name="Ensembl"/>
        </authorList>
    </citation>
    <scope>IDENTIFICATION</scope>
</reference>
<dbReference type="InterPro" id="IPR001254">
    <property type="entry name" value="Trypsin_dom"/>
</dbReference>
<dbReference type="SUPFAM" id="SSF50494">
    <property type="entry name" value="Trypsin-like serine proteases"/>
    <property type="match status" value="1"/>
</dbReference>
<dbReference type="InterPro" id="IPR018114">
    <property type="entry name" value="TRYPSIN_HIS"/>
</dbReference>
<dbReference type="PANTHER" id="PTHR24252:SF17">
    <property type="entry name" value="SUPPRESSOR OF TUMORIGENICITY 14 PROTEIN HOMOLOG-RELATED"/>
    <property type="match status" value="1"/>
</dbReference>
<protein>
    <recommendedName>
        <fullName evidence="5">Peptidase S1 domain-containing protein</fullName>
    </recommendedName>
</protein>
<accession>A0A663NDF9</accession>
<keyword evidence="2" id="KW-0378">Hydrolase</keyword>
<dbReference type="Pfam" id="PF00089">
    <property type="entry name" value="Trypsin"/>
    <property type="match status" value="1"/>
</dbReference>
<dbReference type="InterPro" id="IPR009003">
    <property type="entry name" value="Peptidase_S1_PA"/>
</dbReference>
<dbReference type="PROSITE" id="PS50240">
    <property type="entry name" value="TRYPSIN_DOM"/>
    <property type="match status" value="1"/>
</dbReference>
<dbReference type="Ensembl" id="ENSACUT00000023168.1">
    <property type="protein sequence ID" value="ENSACUP00000021728.1"/>
    <property type="gene ID" value="ENSACUG00000014520.1"/>
</dbReference>
<dbReference type="Proteomes" id="UP000472269">
    <property type="component" value="Unplaced"/>
</dbReference>
<evidence type="ECO:0000256" key="2">
    <source>
        <dbReference type="ARBA" id="ARBA00022801"/>
    </source>
</evidence>
<evidence type="ECO:0000259" key="5">
    <source>
        <dbReference type="PROSITE" id="PS50240"/>
    </source>
</evidence>
<evidence type="ECO:0000313" key="7">
    <source>
        <dbReference type="Proteomes" id="UP000472269"/>
    </source>
</evidence>
<name>A0A663NDF9_ATHCN</name>
<evidence type="ECO:0000256" key="1">
    <source>
        <dbReference type="ARBA" id="ARBA00022670"/>
    </source>
</evidence>
<keyword evidence="7" id="KW-1185">Reference proteome</keyword>